<evidence type="ECO:0000256" key="1">
    <source>
        <dbReference type="SAM" id="MobiDB-lite"/>
    </source>
</evidence>
<dbReference type="AlphaFoldDB" id="A0A1E7FBW4"/>
<dbReference type="Gene3D" id="3.10.20.90">
    <property type="entry name" value="Phosphatidylinositol 3-kinase Catalytic Subunit, Chain A, domain 1"/>
    <property type="match status" value="1"/>
</dbReference>
<dbReference type="InterPro" id="IPR036412">
    <property type="entry name" value="HAD-like_sf"/>
</dbReference>
<dbReference type="PROSITE" id="PS50969">
    <property type="entry name" value="FCP1"/>
    <property type="match status" value="1"/>
</dbReference>
<dbReference type="SMART" id="SM00577">
    <property type="entry name" value="CPDc"/>
    <property type="match status" value="1"/>
</dbReference>
<evidence type="ECO:0000313" key="3">
    <source>
        <dbReference type="EMBL" id="OEU15678.1"/>
    </source>
</evidence>
<evidence type="ECO:0000259" key="2">
    <source>
        <dbReference type="PROSITE" id="PS50969"/>
    </source>
</evidence>
<dbReference type="KEGG" id="fcy:FRACYDRAFT_261795"/>
<dbReference type="PANTHER" id="PTHR48493:SF1">
    <property type="entry name" value="UBIQUITIN-LIKE DOMAIN-CONTAINING CTD PHOSPHATASE 1"/>
    <property type="match status" value="1"/>
</dbReference>
<name>A0A1E7FBW4_9STRA</name>
<dbReference type="Gene3D" id="3.40.50.1000">
    <property type="entry name" value="HAD superfamily/HAD-like"/>
    <property type="match status" value="1"/>
</dbReference>
<feature type="compositionally biased region" description="Low complexity" evidence="1">
    <location>
        <begin position="1"/>
        <end position="11"/>
    </location>
</feature>
<dbReference type="InterPro" id="IPR004274">
    <property type="entry name" value="FCP1_dom"/>
</dbReference>
<protein>
    <submittedName>
        <fullName evidence="3">HAD-superfamily subfamily IIID h</fullName>
    </submittedName>
</protein>
<dbReference type="PANTHER" id="PTHR48493">
    <property type="entry name" value="UBIQUITIN-LIKE DOMAIN-CONTAINING CTD PHOSPHATASE 1"/>
    <property type="match status" value="1"/>
</dbReference>
<accession>A0A1E7FBW4</accession>
<evidence type="ECO:0000313" key="4">
    <source>
        <dbReference type="Proteomes" id="UP000095751"/>
    </source>
</evidence>
<proteinExistence type="predicted"/>
<feature type="compositionally biased region" description="Polar residues" evidence="1">
    <location>
        <begin position="17"/>
        <end position="26"/>
    </location>
</feature>
<feature type="domain" description="FCP1 homology" evidence="2">
    <location>
        <begin position="210"/>
        <end position="399"/>
    </location>
</feature>
<dbReference type="InterPro" id="IPR051658">
    <property type="entry name" value="UBLCP1"/>
</dbReference>
<dbReference type="InParanoid" id="A0A1E7FBW4"/>
<dbReference type="EMBL" id="KV784359">
    <property type="protein sequence ID" value="OEU15678.1"/>
    <property type="molecule type" value="Genomic_DNA"/>
</dbReference>
<dbReference type="SUPFAM" id="SSF56784">
    <property type="entry name" value="HAD-like"/>
    <property type="match status" value="1"/>
</dbReference>
<dbReference type="Proteomes" id="UP000095751">
    <property type="component" value="Unassembled WGS sequence"/>
</dbReference>
<feature type="region of interest" description="Disordered" evidence="1">
    <location>
        <begin position="428"/>
        <end position="447"/>
    </location>
</feature>
<dbReference type="OrthoDB" id="1711508at2759"/>
<dbReference type="GO" id="GO:0090364">
    <property type="term" value="P:regulation of proteasome assembly"/>
    <property type="evidence" value="ECO:0007669"/>
    <property type="project" value="InterPro"/>
</dbReference>
<reference evidence="3 4" key="1">
    <citation type="submission" date="2016-09" db="EMBL/GenBank/DDBJ databases">
        <title>Extensive genetic diversity and differential bi-allelic expression allows diatom success in the polar Southern Ocean.</title>
        <authorList>
            <consortium name="DOE Joint Genome Institute"/>
            <person name="Mock T."/>
            <person name="Otillar R.P."/>
            <person name="Strauss J."/>
            <person name="Dupont C."/>
            <person name="Frickenhaus S."/>
            <person name="Maumus F."/>
            <person name="Mcmullan M."/>
            <person name="Sanges R."/>
            <person name="Schmutz J."/>
            <person name="Toseland A."/>
            <person name="Valas R."/>
            <person name="Veluchamy A."/>
            <person name="Ward B.J."/>
            <person name="Allen A."/>
            <person name="Barry K."/>
            <person name="Falciatore A."/>
            <person name="Ferrante M."/>
            <person name="Fortunato A.E."/>
            <person name="Gloeckner G."/>
            <person name="Gruber A."/>
            <person name="Hipkin R."/>
            <person name="Janech M."/>
            <person name="Kroth P."/>
            <person name="Leese F."/>
            <person name="Lindquist E."/>
            <person name="Lyon B.R."/>
            <person name="Martin J."/>
            <person name="Mayer C."/>
            <person name="Parker M."/>
            <person name="Quesneville H."/>
            <person name="Raymond J."/>
            <person name="Uhlig C."/>
            <person name="Valentin K.U."/>
            <person name="Worden A.Z."/>
            <person name="Armbrust E.V."/>
            <person name="Bowler C."/>
            <person name="Green B."/>
            <person name="Moulton V."/>
            <person name="Van Oosterhout C."/>
            <person name="Grigoriev I."/>
        </authorList>
    </citation>
    <scope>NUCLEOTIDE SEQUENCE [LARGE SCALE GENOMIC DNA]</scope>
    <source>
        <strain evidence="3 4">CCMP1102</strain>
    </source>
</reference>
<dbReference type="SUPFAM" id="SSF54236">
    <property type="entry name" value="Ubiquitin-like"/>
    <property type="match status" value="1"/>
</dbReference>
<sequence>MDSSSSSSSSSPMNMADDTTTYSNNREQQLQQQVQVQQQELSVTSSLSGGGSSTTEYAVTLIAKWGKEKIELNDLSPTTNIAQVKDMLSEKTNVLPKRQKLIGLTTVTKVKVTDQVLLSELKPKSKAMTTIKTSPDGIATKLVQHNFILMGTPEANIFVDPNDHDGLPEVIDDFDLDFTAGSQQWLAHVATGQNLKKFTDSTAINIIVEPRAGKPLMVLDLDHCLLDFSRKSIERASTAERIAEANGNNTNAATRTTQETIEKMKRPGLDSFLAKAYQSYDLVVWSQTSWRWLETKLIELGMLTNPQYRFCFVLDKTSMFAVTSTSRSGKEMKHYVKPLQIIWNKFPQVWGPHNTVHLDDLQRNFALNPHNGLRVTAYYRKKNPNDIELMGLGTYLEKLALEVKDFTTVEFKYWQDVVAGKMKLLTKEGGDDYADGDDKKVAANPKR</sequence>
<feature type="compositionally biased region" description="Basic and acidic residues" evidence="1">
    <location>
        <begin position="428"/>
        <end position="441"/>
    </location>
</feature>
<feature type="compositionally biased region" description="Low complexity" evidence="1">
    <location>
        <begin position="27"/>
        <end position="47"/>
    </location>
</feature>
<gene>
    <name evidence="3" type="ORF">FRACYDRAFT_261795</name>
</gene>
<feature type="region of interest" description="Disordered" evidence="1">
    <location>
        <begin position="1"/>
        <end position="53"/>
    </location>
</feature>
<keyword evidence="4" id="KW-1185">Reference proteome</keyword>
<dbReference type="Pfam" id="PF03031">
    <property type="entry name" value="NIF"/>
    <property type="match status" value="1"/>
</dbReference>
<organism evidence="3 4">
    <name type="scientific">Fragilariopsis cylindrus CCMP1102</name>
    <dbReference type="NCBI Taxonomy" id="635003"/>
    <lineage>
        <taxon>Eukaryota</taxon>
        <taxon>Sar</taxon>
        <taxon>Stramenopiles</taxon>
        <taxon>Ochrophyta</taxon>
        <taxon>Bacillariophyta</taxon>
        <taxon>Bacillariophyceae</taxon>
        <taxon>Bacillariophycidae</taxon>
        <taxon>Bacillariales</taxon>
        <taxon>Bacillariaceae</taxon>
        <taxon>Fragilariopsis</taxon>
    </lineage>
</organism>
<dbReference type="InterPro" id="IPR023214">
    <property type="entry name" value="HAD_sf"/>
</dbReference>
<dbReference type="InterPro" id="IPR029071">
    <property type="entry name" value="Ubiquitin-like_domsf"/>
</dbReference>